<evidence type="ECO:0000313" key="2">
    <source>
        <dbReference type="Proteomes" id="UP000499080"/>
    </source>
</evidence>
<gene>
    <name evidence="1" type="ORF">AVEN_65153_1</name>
</gene>
<organism evidence="1 2">
    <name type="scientific">Araneus ventricosus</name>
    <name type="common">Orbweaver spider</name>
    <name type="synonym">Epeira ventricosa</name>
    <dbReference type="NCBI Taxonomy" id="182803"/>
    <lineage>
        <taxon>Eukaryota</taxon>
        <taxon>Metazoa</taxon>
        <taxon>Ecdysozoa</taxon>
        <taxon>Arthropoda</taxon>
        <taxon>Chelicerata</taxon>
        <taxon>Arachnida</taxon>
        <taxon>Araneae</taxon>
        <taxon>Araneomorphae</taxon>
        <taxon>Entelegynae</taxon>
        <taxon>Araneoidea</taxon>
        <taxon>Araneidae</taxon>
        <taxon>Araneus</taxon>
    </lineage>
</organism>
<accession>A0A4Y2AFQ1</accession>
<dbReference type="Proteomes" id="UP000499080">
    <property type="component" value="Unassembled WGS sequence"/>
</dbReference>
<dbReference type="AlphaFoldDB" id="A0A4Y2AFQ1"/>
<name>A0A4Y2AFQ1_ARAVE</name>
<keyword evidence="2" id="KW-1185">Reference proteome</keyword>
<comment type="caution">
    <text evidence="1">The sequence shown here is derived from an EMBL/GenBank/DDBJ whole genome shotgun (WGS) entry which is preliminary data.</text>
</comment>
<evidence type="ECO:0000313" key="1">
    <source>
        <dbReference type="EMBL" id="GBL78550.1"/>
    </source>
</evidence>
<dbReference type="OrthoDB" id="5326588at2759"/>
<sequence>MWQSCASLRYSHPSYTLKNIVTNMESPFPAMLVLWLGRELCKGKYGMTGSSQAWTLDFGDKSKIPENASLFSISLLGEDIRLMYEMIPCYVTARRADYKRTAV</sequence>
<reference evidence="1 2" key="1">
    <citation type="journal article" date="2019" name="Sci. Rep.">
        <title>Orb-weaving spider Araneus ventricosus genome elucidates the spidroin gene catalogue.</title>
        <authorList>
            <person name="Kono N."/>
            <person name="Nakamura H."/>
            <person name="Ohtoshi R."/>
            <person name="Moran D.A.P."/>
            <person name="Shinohara A."/>
            <person name="Yoshida Y."/>
            <person name="Fujiwara M."/>
            <person name="Mori M."/>
            <person name="Tomita M."/>
            <person name="Arakawa K."/>
        </authorList>
    </citation>
    <scope>NUCLEOTIDE SEQUENCE [LARGE SCALE GENOMIC DNA]</scope>
</reference>
<proteinExistence type="predicted"/>
<dbReference type="EMBL" id="BGPR01000016">
    <property type="protein sequence ID" value="GBL78550.1"/>
    <property type="molecule type" value="Genomic_DNA"/>
</dbReference>
<protein>
    <submittedName>
        <fullName evidence="1">Uncharacterized protein</fullName>
    </submittedName>
</protein>